<gene>
    <name evidence="6" type="ORF">G3T37_01230</name>
</gene>
<keyword evidence="3" id="KW-0328">Glycosyltransferase</keyword>
<keyword evidence="4 6" id="KW-0808">Transferase</keyword>
<protein>
    <submittedName>
        <fullName evidence="6">Glycosyltransferase</fullName>
    </submittedName>
</protein>
<comment type="pathway">
    <text evidence="1">Cell wall biogenesis; cell wall polysaccharide biosynthesis.</text>
</comment>
<evidence type="ECO:0000259" key="5">
    <source>
        <dbReference type="Pfam" id="PF00535"/>
    </source>
</evidence>
<dbReference type="PANTHER" id="PTHR43179">
    <property type="entry name" value="RHAMNOSYLTRANSFERASE WBBL"/>
    <property type="match status" value="1"/>
</dbReference>
<dbReference type="SUPFAM" id="SSF53448">
    <property type="entry name" value="Nucleotide-diphospho-sugar transferases"/>
    <property type="match status" value="1"/>
</dbReference>
<dbReference type="GO" id="GO:0016757">
    <property type="term" value="F:glycosyltransferase activity"/>
    <property type="evidence" value="ECO:0007669"/>
    <property type="project" value="UniProtKB-KW"/>
</dbReference>
<proteinExistence type="inferred from homology"/>
<evidence type="ECO:0000313" key="6">
    <source>
        <dbReference type="EMBL" id="NEM89974.1"/>
    </source>
</evidence>
<evidence type="ECO:0000256" key="1">
    <source>
        <dbReference type="ARBA" id="ARBA00004776"/>
    </source>
</evidence>
<comment type="similarity">
    <text evidence="2">Belongs to the glycosyltransferase 2 family.</text>
</comment>
<comment type="caution">
    <text evidence="6">The sequence shown here is derived from an EMBL/GenBank/DDBJ whole genome shotgun (WGS) entry which is preliminary data.</text>
</comment>
<evidence type="ECO:0000313" key="7">
    <source>
        <dbReference type="Proteomes" id="UP000479756"/>
    </source>
</evidence>
<evidence type="ECO:0000256" key="2">
    <source>
        <dbReference type="ARBA" id="ARBA00006739"/>
    </source>
</evidence>
<name>A0A7C9PL37_9MICO</name>
<dbReference type="Proteomes" id="UP000479756">
    <property type="component" value="Unassembled WGS sequence"/>
</dbReference>
<evidence type="ECO:0000256" key="4">
    <source>
        <dbReference type="ARBA" id="ARBA00022679"/>
    </source>
</evidence>
<sequence>MTAPERPRILLVSLTFKRPEDLRAILPKLVEQAESVDAEVEILIVDNDPDGGAEDSVRGFAGTTAIVVSYVHEPHPGIVAARNRALAEAAHHDILVFIDDDERPLEGWLDHLLETWRRYSPAAVVGAVISEYASEPDPWLAAGRFFDRRRLPTGTPITVFATNNLLLDLRRVRAAGVRFDERFGLTGGSDTLFSRQLAARGGALVWCDEAVVVDMVPDDRLTRSWVLRRAYRSGNSWTRTSLALEVTALGRLRVRASVAPRGFVRVLGGSVQAALGRLTGSLSHQARGARTRARGAGMLAGAVGSVYAEYRRD</sequence>
<dbReference type="Gene3D" id="3.90.550.10">
    <property type="entry name" value="Spore Coat Polysaccharide Biosynthesis Protein SpsA, Chain A"/>
    <property type="match status" value="1"/>
</dbReference>
<dbReference type="CDD" id="cd00761">
    <property type="entry name" value="Glyco_tranf_GTA_type"/>
    <property type="match status" value="1"/>
</dbReference>
<organism evidence="6 7">
    <name type="scientific">Galbitalea soli</name>
    <dbReference type="NCBI Taxonomy" id="1268042"/>
    <lineage>
        <taxon>Bacteria</taxon>
        <taxon>Bacillati</taxon>
        <taxon>Actinomycetota</taxon>
        <taxon>Actinomycetes</taxon>
        <taxon>Micrococcales</taxon>
        <taxon>Microbacteriaceae</taxon>
        <taxon>Galbitalea</taxon>
    </lineage>
</organism>
<dbReference type="EMBL" id="JAAGWZ010000001">
    <property type="protein sequence ID" value="NEM89974.1"/>
    <property type="molecule type" value="Genomic_DNA"/>
</dbReference>
<dbReference type="RefSeq" id="WP_163471661.1">
    <property type="nucleotide sequence ID" value="NZ_JAAGWZ010000001.1"/>
</dbReference>
<dbReference type="PANTHER" id="PTHR43179:SF12">
    <property type="entry name" value="GALACTOFURANOSYLTRANSFERASE GLFT2"/>
    <property type="match status" value="1"/>
</dbReference>
<feature type="domain" description="Glycosyltransferase 2-like" evidence="5">
    <location>
        <begin position="15"/>
        <end position="145"/>
    </location>
</feature>
<evidence type="ECO:0000256" key="3">
    <source>
        <dbReference type="ARBA" id="ARBA00022676"/>
    </source>
</evidence>
<reference evidence="6 7" key="1">
    <citation type="journal article" date="2014" name="Int. J. Syst. Evol. Microbiol.">
        <title>Description of Galbitalea soli gen. nov., sp. nov., and Frondihabitans sucicola sp. nov.</title>
        <authorList>
            <person name="Kim S.J."/>
            <person name="Lim J.M."/>
            <person name="Ahn J.H."/>
            <person name="Weon H.Y."/>
            <person name="Hamada M."/>
            <person name="Suzuki K."/>
            <person name="Ahn T.Y."/>
            <person name="Kwon S.W."/>
        </authorList>
    </citation>
    <scope>NUCLEOTIDE SEQUENCE [LARGE SCALE GENOMIC DNA]</scope>
    <source>
        <strain evidence="6 7">NBRC 108727</strain>
    </source>
</reference>
<dbReference type="InterPro" id="IPR029044">
    <property type="entry name" value="Nucleotide-diphossugar_trans"/>
</dbReference>
<keyword evidence="7" id="KW-1185">Reference proteome</keyword>
<dbReference type="InterPro" id="IPR001173">
    <property type="entry name" value="Glyco_trans_2-like"/>
</dbReference>
<dbReference type="Pfam" id="PF00535">
    <property type="entry name" value="Glycos_transf_2"/>
    <property type="match status" value="1"/>
</dbReference>
<dbReference type="AlphaFoldDB" id="A0A7C9PL37"/>
<accession>A0A7C9PL37</accession>